<protein>
    <recommendedName>
        <fullName evidence="3">Phage head-tail adaptor</fullName>
    </recommendedName>
</protein>
<evidence type="ECO:0000313" key="2">
    <source>
        <dbReference type="Proteomes" id="UP000049855"/>
    </source>
</evidence>
<dbReference type="InterPro" id="IPR038666">
    <property type="entry name" value="SSP1_head-tail_sf"/>
</dbReference>
<dbReference type="Proteomes" id="UP000049855">
    <property type="component" value="Unassembled WGS sequence"/>
</dbReference>
<dbReference type="Pfam" id="PF05521">
    <property type="entry name" value="Phage_HCP"/>
    <property type="match status" value="1"/>
</dbReference>
<name>A0A0U1L6C2_9FIRM</name>
<evidence type="ECO:0000313" key="1">
    <source>
        <dbReference type="EMBL" id="CQR75065.1"/>
    </source>
</evidence>
<organism evidence="1 2">
    <name type="scientific">Sporomusa ovata</name>
    <dbReference type="NCBI Taxonomy" id="2378"/>
    <lineage>
        <taxon>Bacteria</taxon>
        <taxon>Bacillati</taxon>
        <taxon>Bacillota</taxon>
        <taxon>Negativicutes</taxon>
        <taxon>Selenomonadales</taxon>
        <taxon>Sporomusaceae</taxon>
        <taxon>Sporomusa</taxon>
    </lineage>
</organism>
<dbReference type="RefSeq" id="WP_021171191.1">
    <property type="nucleotide sequence ID" value="NZ_CTRP01000016.1"/>
</dbReference>
<dbReference type="AlphaFoldDB" id="A0A0U1L6C2"/>
<sequence length="112" mass="12904">MNPGELNCRITLLKETKVPDEQGGFETTYTVRATVWAKLMTVTTKTIDQFEQLTPEILHRITIRYRSDVAVTDRVQYGDRIFEQIGPPINEEEKKAYLRLECREVVADAAND</sequence>
<reference evidence="2" key="1">
    <citation type="submission" date="2015-03" db="EMBL/GenBank/DDBJ databases">
        <authorList>
            <person name="Nijsse Bart"/>
        </authorList>
    </citation>
    <scope>NUCLEOTIDE SEQUENCE [LARGE SCALE GENOMIC DNA]</scope>
</reference>
<dbReference type="EMBL" id="CTRP01000016">
    <property type="protein sequence ID" value="CQR75065.1"/>
    <property type="molecule type" value="Genomic_DNA"/>
</dbReference>
<evidence type="ECO:0008006" key="3">
    <source>
        <dbReference type="Google" id="ProtNLM"/>
    </source>
</evidence>
<proteinExistence type="predicted"/>
<keyword evidence="2" id="KW-1185">Reference proteome</keyword>
<dbReference type="Gene3D" id="2.40.10.270">
    <property type="entry name" value="Bacteriophage SPP1 head-tail adaptor protein"/>
    <property type="match status" value="1"/>
</dbReference>
<gene>
    <name evidence="1" type="ORF">SpAn4DRAFT_4429</name>
</gene>
<dbReference type="NCBIfam" id="TIGR01563">
    <property type="entry name" value="gp16_SPP1"/>
    <property type="match status" value="1"/>
</dbReference>
<accession>A0A0U1L6C2</accession>
<dbReference type="InterPro" id="IPR008767">
    <property type="entry name" value="Phage_SPP1_head-tail_adaptor"/>
</dbReference>